<evidence type="ECO:0000313" key="2">
    <source>
        <dbReference type="Proteomes" id="UP001190700"/>
    </source>
</evidence>
<evidence type="ECO:0000313" key="1">
    <source>
        <dbReference type="EMBL" id="KAK3244117.1"/>
    </source>
</evidence>
<protein>
    <submittedName>
        <fullName evidence="1">Uncharacterized protein</fullName>
    </submittedName>
</protein>
<dbReference type="AlphaFoldDB" id="A0AAE0EXS7"/>
<keyword evidence="2" id="KW-1185">Reference proteome</keyword>
<dbReference type="EMBL" id="LGRX02032258">
    <property type="protein sequence ID" value="KAK3244117.1"/>
    <property type="molecule type" value="Genomic_DNA"/>
</dbReference>
<reference evidence="1 2" key="1">
    <citation type="journal article" date="2015" name="Genome Biol. Evol.">
        <title>Comparative Genomics of a Bacterivorous Green Alga Reveals Evolutionary Causalities and Consequences of Phago-Mixotrophic Mode of Nutrition.</title>
        <authorList>
            <person name="Burns J.A."/>
            <person name="Paasch A."/>
            <person name="Narechania A."/>
            <person name="Kim E."/>
        </authorList>
    </citation>
    <scope>NUCLEOTIDE SEQUENCE [LARGE SCALE GENOMIC DNA]</scope>
    <source>
        <strain evidence="1 2">PLY_AMNH</strain>
    </source>
</reference>
<comment type="caution">
    <text evidence="1">The sequence shown here is derived from an EMBL/GenBank/DDBJ whole genome shotgun (WGS) entry which is preliminary data.</text>
</comment>
<dbReference type="Proteomes" id="UP001190700">
    <property type="component" value="Unassembled WGS sequence"/>
</dbReference>
<name>A0AAE0EXS7_9CHLO</name>
<gene>
    <name evidence="1" type="ORF">CYMTET_46260</name>
</gene>
<sequence>MLILKLTGNSPTLPSSAFNVVLKDDAGRTKDTPTEVPGRTCVARRFSSFPWGATGLSGFLFSAANLALCAAHSSPHPGPLCCAKL</sequence>
<accession>A0AAE0EXS7</accession>
<proteinExistence type="predicted"/>
<organism evidence="1 2">
    <name type="scientific">Cymbomonas tetramitiformis</name>
    <dbReference type="NCBI Taxonomy" id="36881"/>
    <lineage>
        <taxon>Eukaryota</taxon>
        <taxon>Viridiplantae</taxon>
        <taxon>Chlorophyta</taxon>
        <taxon>Pyramimonadophyceae</taxon>
        <taxon>Pyramimonadales</taxon>
        <taxon>Pyramimonadaceae</taxon>
        <taxon>Cymbomonas</taxon>
    </lineage>
</organism>